<keyword evidence="6" id="KW-0966">Cell projection</keyword>
<comment type="caution">
    <text evidence="6">The sequence shown here is derived from an EMBL/GenBank/DDBJ whole genome shotgun (WGS) entry which is preliminary data.</text>
</comment>
<dbReference type="Proteomes" id="UP000248856">
    <property type="component" value="Unassembled WGS sequence"/>
</dbReference>
<dbReference type="PANTHER" id="PTHR34653">
    <property type="match status" value="1"/>
</dbReference>
<keyword evidence="7" id="KW-1185">Reference proteome</keyword>
<gene>
    <name evidence="4" type="primary">fliE</name>
    <name evidence="6" type="ORF">AX018_106022</name>
</gene>
<dbReference type="InterPro" id="IPR001624">
    <property type="entry name" value="FliE"/>
</dbReference>
<evidence type="ECO:0000256" key="5">
    <source>
        <dbReference type="NCBIfam" id="TIGR00205"/>
    </source>
</evidence>
<evidence type="ECO:0000313" key="7">
    <source>
        <dbReference type="Proteomes" id="UP000248856"/>
    </source>
</evidence>
<evidence type="ECO:0000256" key="2">
    <source>
        <dbReference type="ARBA" id="ARBA00009272"/>
    </source>
</evidence>
<keyword evidence="6" id="KW-0969">Cilium</keyword>
<keyword evidence="6" id="KW-0282">Flagellum</keyword>
<dbReference type="PRINTS" id="PR01006">
    <property type="entry name" value="FLGHOOKFLIE"/>
</dbReference>
<dbReference type="OrthoDB" id="8909229at2"/>
<keyword evidence="3 4" id="KW-0975">Bacterial flagellum</keyword>
<dbReference type="GO" id="GO:0003774">
    <property type="term" value="F:cytoskeletal motor activity"/>
    <property type="evidence" value="ECO:0007669"/>
    <property type="project" value="InterPro"/>
</dbReference>
<name>A0A328YPA8_9BURK</name>
<evidence type="ECO:0000256" key="4">
    <source>
        <dbReference type="HAMAP-Rule" id="MF_00724"/>
    </source>
</evidence>
<accession>A0A328YPA8</accession>
<evidence type="ECO:0000256" key="3">
    <source>
        <dbReference type="ARBA" id="ARBA00023143"/>
    </source>
</evidence>
<protein>
    <recommendedName>
        <fullName evidence="4 5">Flagellar hook-basal body complex protein FliE</fullName>
    </recommendedName>
</protein>
<evidence type="ECO:0000313" key="6">
    <source>
        <dbReference type="EMBL" id="RAR75908.1"/>
    </source>
</evidence>
<dbReference type="NCBIfam" id="TIGR00205">
    <property type="entry name" value="fliE"/>
    <property type="match status" value="1"/>
</dbReference>
<dbReference type="HAMAP" id="MF_00724">
    <property type="entry name" value="FliE"/>
    <property type="match status" value="1"/>
</dbReference>
<dbReference type="PANTHER" id="PTHR34653:SF1">
    <property type="entry name" value="FLAGELLAR HOOK-BASAL BODY COMPLEX PROTEIN FLIE"/>
    <property type="match status" value="1"/>
</dbReference>
<comment type="similarity">
    <text evidence="2 4">Belongs to the FliE family.</text>
</comment>
<dbReference type="Pfam" id="PF02049">
    <property type="entry name" value="FliE"/>
    <property type="match status" value="1"/>
</dbReference>
<dbReference type="AlphaFoldDB" id="A0A328YPA8"/>
<comment type="subcellular location">
    <subcellularLocation>
        <location evidence="1 4">Bacterial flagellum basal body</location>
    </subcellularLocation>
</comment>
<evidence type="ECO:0000256" key="1">
    <source>
        <dbReference type="ARBA" id="ARBA00004117"/>
    </source>
</evidence>
<dbReference type="GO" id="GO:0005198">
    <property type="term" value="F:structural molecule activity"/>
    <property type="evidence" value="ECO:0007669"/>
    <property type="project" value="UniProtKB-UniRule"/>
</dbReference>
<proteinExistence type="inferred from homology"/>
<reference evidence="6 7" key="1">
    <citation type="submission" date="2018-06" db="EMBL/GenBank/DDBJ databases">
        <title>Genomic Encyclopedia of Archaeal and Bacterial Type Strains, Phase II (KMG-II): from individual species to whole genera.</title>
        <authorList>
            <person name="Goeker M."/>
        </authorList>
    </citation>
    <scope>NUCLEOTIDE SEQUENCE [LARGE SCALE GENOMIC DNA]</scope>
    <source>
        <strain evidence="6 7">CFPB 3232</strain>
    </source>
</reference>
<dbReference type="EMBL" id="QLTA01000060">
    <property type="protein sequence ID" value="RAR75908.1"/>
    <property type="molecule type" value="Genomic_DNA"/>
</dbReference>
<sequence>MSAEALPSVASYASAPIAEPQLLPLEKAAPAASGGVQGAGFSDLVTQGLRNVNDQLLTSQTDLQQLATGNVQNLHQVMIRLEESRLSFQLMMQVRSRLLEAYQDVMRMQV</sequence>
<dbReference type="RefSeq" id="WP_111881560.1">
    <property type="nucleotide sequence ID" value="NZ_CBCSGC010000042.1"/>
</dbReference>
<dbReference type="GO" id="GO:0009425">
    <property type="term" value="C:bacterial-type flagellum basal body"/>
    <property type="evidence" value="ECO:0007669"/>
    <property type="project" value="UniProtKB-SubCell"/>
</dbReference>
<organism evidence="6 7">
    <name type="scientific">Paracidovorax anthurii</name>
    <dbReference type="NCBI Taxonomy" id="78229"/>
    <lineage>
        <taxon>Bacteria</taxon>
        <taxon>Pseudomonadati</taxon>
        <taxon>Pseudomonadota</taxon>
        <taxon>Betaproteobacteria</taxon>
        <taxon>Burkholderiales</taxon>
        <taxon>Comamonadaceae</taxon>
        <taxon>Paracidovorax</taxon>
    </lineage>
</organism>
<dbReference type="GO" id="GO:0071973">
    <property type="term" value="P:bacterial-type flagellum-dependent cell motility"/>
    <property type="evidence" value="ECO:0007669"/>
    <property type="project" value="InterPro"/>
</dbReference>